<proteinExistence type="predicted"/>
<name>A0ABS1V9N2_9PROT</name>
<sequence>MILVGQYDSPFVRRVAVALRILGLTYEHRPWSTFGDADRLAAINPLRRVPALVLDGGEVLIESAAILDYLDEIAGEARLIAREGQARRTMLRICALATGLCDKLVSLLYEQLLHDKISDLWIARCSAQISDVLAALEAERVACATPFWFGATPGHPDIAVACALRFLAEAHPSLHAPAQRPHLAAHAAACEAMPAFASVVQPFSPPGRASRHGSAHGDATA</sequence>
<keyword evidence="4" id="KW-1185">Reference proteome</keyword>
<dbReference type="SFLD" id="SFLDS00019">
    <property type="entry name" value="Glutathione_Transferase_(cytos"/>
    <property type="match status" value="1"/>
</dbReference>
<reference evidence="3 4" key="1">
    <citation type="submission" date="2021-01" db="EMBL/GenBank/DDBJ databases">
        <title>Belnapia mucosa sp. nov. and Belnapia arida sp. nov., isolated from the Tabernas Desert (Almeria, Spain).</title>
        <authorList>
            <person name="Molina-Menor E."/>
            <person name="Vidal-Verdu A."/>
            <person name="Calonge A."/>
            <person name="Satari L."/>
            <person name="Pereto Magraner J."/>
            <person name="Porcar Miralles M."/>
        </authorList>
    </citation>
    <scope>NUCLEOTIDE SEQUENCE [LARGE SCALE GENOMIC DNA]</scope>
    <source>
        <strain evidence="3 4">T6</strain>
    </source>
</reference>
<dbReference type="RefSeq" id="WP_202828136.1">
    <property type="nucleotide sequence ID" value="NZ_JAEUXJ010000014.1"/>
</dbReference>
<dbReference type="PROSITE" id="PS50405">
    <property type="entry name" value="GST_CTER"/>
    <property type="match status" value="1"/>
</dbReference>
<dbReference type="Pfam" id="PF13410">
    <property type="entry name" value="GST_C_2"/>
    <property type="match status" value="1"/>
</dbReference>
<protein>
    <submittedName>
        <fullName evidence="3">Glutathione S-transferase family protein</fullName>
    </submittedName>
</protein>
<dbReference type="InterPro" id="IPR036282">
    <property type="entry name" value="Glutathione-S-Trfase_C_sf"/>
</dbReference>
<organism evidence="3 4">
    <name type="scientific">Belnapia mucosa</name>
    <dbReference type="NCBI Taxonomy" id="2804532"/>
    <lineage>
        <taxon>Bacteria</taxon>
        <taxon>Pseudomonadati</taxon>
        <taxon>Pseudomonadota</taxon>
        <taxon>Alphaproteobacteria</taxon>
        <taxon>Acetobacterales</taxon>
        <taxon>Roseomonadaceae</taxon>
        <taxon>Belnapia</taxon>
    </lineage>
</organism>
<comment type="caution">
    <text evidence="3">The sequence shown here is derived from an EMBL/GenBank/DDBJ whole genome shotgun (WGS) entry which is preliminary data.</text>
</comment>
<dbReference type="InterPro" id="IPR036249">
    <property type="entry name" value="Thioredoxin-like_sf"/>
</dbReference>
<accession>A0ABS1V9N2</accession>
<feature type="domain" description="GST N-terminal" evidence="1">
    <location>
        <begin position="1"/>
        <end position="78"/>
    </location>
</feature>
<feature type="domain" description="GST C-terminal" evidence="2">
    <location>
        <begin position="86"/>
        <end position="210"/>
    </location>
</feature>
<dbReference type="SUPFAM" id="SSF52833">
    <property type="entry name" value="Thioredoxin-like"/>
    <property type="match status" value="1"/>
</dbReference>
<dbReference type="PANTHER" id="PTHR42673">
    <property type="entry name" value="MALEYLACETOACETATE ISOMERASE"/>
    <property type="match status" value="1"/>
</dbReference>
<evidence type="ECO:0000313" key="4">
    <source>
        <dbReference type="Proteomes" id="UP000606490"/>
    </source>
</evidence>
<dbReference type="Gene3D" id="1.20.1050.10">
    <property type="match status" value="1"/>
</dbReference>
<evidence type="ECO:0000259" key="1">
    <source>
        <dbReference type="PROSITE" id="PS50404"/>
    </source>
</evidence>
<evidence type="ECO:0000259" key="2">
    <source>
        <dbReference type="PROSITE" id="PS50405"/>
    </source>
</evidence>
<dbReference type="SUPFAM" id="SSF47616">
    <property type="entry name" value="GST C-terminal domain-like"/>
    <property type="match status" value="1"/>
</dbReference>
<dbReference type="InterPro" id="IPR010987">
    <property type="entry name" value="Glutathione-S-Trfase_C-like"/>
</dbReference>
<dbReference type="Pfam" id="PF13417">
    <property type="entry name" value="GST_N_3"/>
    <property type="match status" value="1"/>
</dbReference>
<dbReference type="InterPro" id="IPR004045">
    <property type="entry name" value="Glutathione_S-Trfase_N"/>
</dbReference>
<dbReference type="EMBL" id="JAEUXJ010000014">
    <property type="protein sequence ID" value="MBL6458396.1"/>
    <property type="molecule type" value="Genomic_DNA"/>
</dbReference>
<dbReference type="CDD" id="cd00570">
    <property type="entry name" value="GST_N_family"/>
    <property type="match status" value="1"/>
</dbReference>
<evidence type="ECO:0000313" key="3">
    <source>
        <dbReference type="EMBL" id="MBL6458396.1"/>
    </source>
</evidence>
<dbReference type="PANTHER" id="PTHR42673:SF21">
    <property type="entry name" value="GLUTATHIONE S-TRANSFERASE YFCF"/>
    <property type="match status" value="1"/>
</dbReference>
<dbReference type="Proteomes" id="UP000606490">
    <property type="component" value="Unassembled WGS sequence"/>
</dbReference>
<gene>
    <name evidence="3" type="ORF">JMJ55_23960</name>
</gene>
<dbReference type="PROSITE" id="PS50404">
    <property type="entry name" value="GST_NTER"/>
    <property type="match status" value="1"/>
</dbReference>
<dbReference type="Gene3D" id="3.40.30.10">
    <property type="entry name" value="Glutaredoxin"/>
    <property type="match status" value="1"/>
</dbReference>
<dbReference type="InterPro" id="IPR040079">
    <property type="entry name" value="Glutathione_S-Trfase"/>
</dbReference>